<organism evidence="4">
    <name type="scientific">Caenorhabditis brenneri</name>
    <name type="common">Nematode worm</name>
    <dbReference type="NCBI Taxonomy" id="135651"/>
    <lineage>
        <taxon>Eukaryota</taxon>
        <taxon>Metazoa</taxon>
        <taxon>Ecdysozoa</taxon>
        <taxon>Nematoda</taxon>
        <taxon>Chromadorea</taxon>
        <taxon>Rhabditida</taxon>
        <taxon>Rhabditina</taxon>
        <taxon>Rhabditomorpha</taxon>
        <taxon>Rhabditoidea</taxon>
        <taxon>Rhabditidae</taxon>
        <taxon>Peloderinae</taxon>
        <taxon>Caenorhabditis</taxon>
    </lineage>
</organism>
<dbReference type="SMART" id="SM00583">
    <property type="entry name" value="SPK"/>
    <property type="match status" value="2"/>
</dbReference>
<feature type="compositionally biased region" description="Polar residues" evidence="1">
    <location>
        <begin position="319"/>
        <end position="339"/>
    </location>
</feature>
<sequence length="1549" mass="169245">MNQRDQLLDQAEEVGKNNEETEKEEKESSGDEPNPKKVCVTVQELPEITVSEIDCLNISLEEIENFAKSSETAAALFASLSDDSMTGLSDQTETLSYEVLTTILYQIVRCYNILHPDNRVALFDFNMSKSDKDDIEGRIYFNEGGNCRRFILPVHTERRVEGSKLEEEHFALIYMDKADNGHILYADSARLFKFPDERIKSIAKILGMPNAAVEKLDPERVQIQSLTNSCGVHVAANCFAFLEYGIGFPRIRVDATNIRQQIVKFVRGVNYVKERFSIQLGVKINWMEPKAIKIPKEFEEFVESQQAPRSSARRARNPVPTSAQPSEIRGQSTENSDVSTTLGATKLPAIQRASKRIRQKRMPANPPAPQGGIGGSVDPAWLVSHARVLGQKVMDEGLGGLAPESGIGDVGDLEWLLRNGSQLAQFFVAQGLGRPEALGPGASDIQPISQGDVMDASKVPAKEEDLEPASDSIGDAQIVQEESLEYQVEMTELEETKAFLDYVHRHCLTAVQPIIRMELCRRFVKESKSDTDPEELYQRARRVPVELEDMDPVERARVHFTLSIPVEDYGFLDRLSETGDVDLDNKQRIIKFWSYDGSVKLQGAPVAHPDQGAPNRAGAVSVGAQNAAQGAASVQEVVEHARRTESPVATNEAQHSRLGGQPADASEALRAREGDDVPGLSMSTLPPTQLIPTGLGTRTSSLSPAAQGEQSTSGAPMLGAHTPVAHPDQGAPIGENRAGTVSVGAQGRPGAPKPEGSDIQPISQGDVVDVSKVSASKGGKTSDLEPASNSIGDARIVQEEMLEHQVEMTELDKEKRAEEVRAFVAYQEEEIQKSDKPTCHVDFARRFVELHGLTTDPRALSNRARNYAPKLESMDPIMRMRRCFVLSQPVKEDFVATLFDKAVIELDDNRRIIKYSAKDGSLNLEGSHDRKSKIGYKAPRKRSRKAGSSGSGEKEEEEEEEKEEDDRFRMSSLPPAQLSPTRMGAGTSNLVESILSPTAKGPSRSGSMAPTHGPSSSSSSGALLLGAHNLAHPIVGQNRATKTTVLASVEEHTEVARTTENASAPAIGAQNSVPGVNAVAQKGLGDQNVEPVDQIPPEAPNRLDPELLIEPLSGVIGGDVQAYGANNFMARALGALGSPEPEASNSQLVPQGDVVDGSKVPAHEEGDTSLSGSNSKTNNLEPDSESIGDTQIVQEKILEGQLKAPVQLVTHDSSLKTKDSDLAKQSIEEEQIVNEDLLDKQKKAPVQLVTHDSSLKTKDSDLAKQSSEDVQIVNEDLLDKQKKTPVQLVTHDSSLKTKDSDLAKQSIEEVQIVNEDLLDKQKNSPTDEPAPPAPSSRVSSNVPKTASAGEPENPMEAATNKDDELSSAVPKKRNLEDQAEKLKKMAYTSYSHHLRLINLIESFPKNQQPEAYQSLAVPITTAQKIAHRMNEDRRGRMEEESIDHQSFATPITASSEASYQNALAQHHDLFNLIDRLPYADQMWVHELLSPLLERAQESLKDKLNIIKLKAEGASKKLGSMREEAEDTRKKRTGDKNQSPSQPAAKKPKP</sequence>
<dbReference type="Pfam" id="PF04435">
    <property type="entry name" value="SPK"/>
    <property type="match status" value="2"/>
</dbReference>
<dbReference type="InterPro" id="IPR053315">
    <property type="entry name" value="Peptidase_C14A"/>
</dbReference>
<proteinExistence type="predicted"/>
<name>G0NP93_CAEBE</name>
<feature type="region of interest" description="Disordered" evidence="1">
    <location>
        <begin position="1"/>
        <end position="37"/>
    </location>
</feature>
<feature type="region of interest" description="Disordered" evidence="1">
    <location>
        <begin position="631"/>
        <end position="766"/>
    </location>
</feature>
<accession>G0NP93</accession>
<keyword evidence="4" id="KW-1185">Reference proteome</keyword>
<feature type="region of interest" description="Disordered" evidence="1">
    <location>
        <begin position="1316"/>
        <end position="1376"/>
    </location>
</feature>
<feature type="domain" description="SPK" evidence="2">
    <location>
        <begin position="495"/>
        <end position="603"/>
    </location>
</feature>
<feature type="compositionally biased region" description="Basic and acidic residues" evidence="1">
    <location>
        <begin position="1511"/>
        <end position="1528"/>
    </location>
</feature>
<feature type="compositionally biased region" description="Low complexity" evidence="1">
    <location>
        <begin position="1009"/>
        <end position="1021"/>
    </location>
</feature>
<feature type="region of interest" description="Disordered" evidence="1">
    <location>
        <begin position="1511"/>
        <end position="1549"/>
    </location>
</feature>
<feature type="compositionally biased region" description="Low complexity" evidence="1">
    <location>
        <begin position="1537"/>
        <end position="1549"/>
    </location>
</feature>
<feature type="domain" description="SPK" evidence="2">
    <location>
        <begin position="818"/>
        <end position="926"/>
    </location>
</feature>
<feature type="compositionally biased region" description="Acidic residues" evidence="1">
    <location>
        <begin position="954"/>
        <end position="964"/>
    </location>
</feature>
<feature type="compositionally biased region" description="Polar residues" evidence="1">
    <location>
        <begin position="1168"/>
        <end position="1188"/>
    </location>
</feature>
<feature type="region of interest" description="Disordered" evidence="1">
    <location>
        <begin position="605"/>
        <end position="624"/>
    </location>
</feature>
<dbReference type="Proteomes" id="UP000008068">
    <property type="component" value="Unassembled WGS sequence"/>
</dbReference>
<evidence type="ECO:0000259" key="2">
    <source>
        <dbReference type="SMART" id="SM00583"/>
    </source>
</evidence>
<feature type="region of interest" description="Disordered" evidence="1">
    <location>
        <begin position="921"/>
        <end position="1021"/>
    </location>
</feature>
<dbReference type="InParanoid" id="G0NP93"/>
<gene>
    <name evidence="3" type="ORF">CAEBREN_24224</name>
</gene>
<feature type="compositionally biased region" description="Basic and acidic residues" evidence="1">
    <location>
        <begin position="13"/>
        <end position="35"/>
    </location>
</feature>
<dbReference type="InterPro" id="IPR006570">
    <property type="entry name" value="SPK_dom"/>
</dbReference>
<dbReference type="eggNOG" id="ENOG502QQEE">
    <property type="taxonomic scope" value="Eukaryota"/>
</dbReference>
<dbReference type="PANTHER" id="PTHR23362:SF0">
    <property type="entry name" value="CALPONIN-HOMOLOGY (CH) DOMAIN-CONTAINING PROTEIN-RELATED"/>
    <property type="match status" value="1"/>
</dbReference>
<feature type="compositionally biased region" description="Basic residues" evidence="1">
    <location>
        <begin position="930"/>
        <end position="945"/>
    </location>
</feature>
<feature type="compositionally biased region" description="Polar residues" evidence="1">
    <location>
        <begin position="681"/>
        <end position="714"/>
    </location>
</feature>
<feature type="region of interest" description="Disordered" evidence="1">
    <location>
        <begin position="1138"/>
        <end position="1188"/>
    </location>
</feature>
<evidence type="ECO:0000256" key="1">
    <source>
        <dbReference type="SAM" id="MobiDB-lite"/>
    </source>
</evidence>
<dbReference type="PANTHER" id="PTHR23362">
    <property type="entry name" value="L-PLASTIN-RELATED"/>
    <property type="match status" value="1"/>
</dbReference>
<evidence type="ECO:0000313" key="3">
    <source>
        <dbReference type="EMBL" id="EGT35130.1"/>
    </source>
</evidence>
<feature type="region of interest" description="Disordered" evidence="1">
    <location>
        <begin position="303"/>
        <end position="339"/>
    </location>
</feature>
<dbReference type="EMBL" id="GL379919">
    <property type="protein sequence ID" value="EGT35130.1"/>
    <property type="molecule type" value="Genomic_DNA"/>
</dbReference>
<protein>
    <recommendedName>
        <fullName evidence="2">SPK domain-containing protein</fullName>
    </recommendedName>
</protein>
<reference evidence="4" key="1">
    <citation type="submission" date="2011-07" db="EMBL/GenBank/DDBJ databases">
        <authorList>
            <consortium name="Caenorhabditis brenneri Sequencing and Analysis Consortium"/>
            <person name="Wilson R.K."/>
        </authorList>
    </citation>
    <scope>NUCLEOTIDE SEQUENCE [LARGE SCALE GENOMIC DNA]</scope>
    <source>
        <strain evidence="4">PB2801</strain>
    </source>
</reference>
<dbReference type="HOGENOM" id="CLU_246463_0_0_1"/>
<evidence type="ECO:0000313" key="4">
    <source>
        <dbReference type="Proteomes" id="UP000008068"/>
    </source>
</evidence>